<dbReference type="AlphaFoldDB" id="A0A150XAJ4"/>
<feature type="transmembrane region" description="Helical" evidence="1">
    <location>
        <begin position="36"/>
        <end position="56"/>
    </location>
</feature>
<accession>A0A150XAJ4</accession>
<dbReference type="EMBL" id="LRPC01000012">
    <property type="protein sequence ID" value="KYG75745.1"/>
    <property type="molecule type" value="Genomic_DNA"/>
</dbReference>
<feature type="transmembrane region" description="Helical" evidence="1">
    <location>
        <begin position="68"/>
        <end position="88"/>
    </location>
</feature>
<name>A0A150XAJ4_9BACT</name>
<evidence type="ECO:0000313" key="3">
    <source>
        <dbReference type="Proteomes" id="UP000075606"/>
    </source>
</evidence>
<feature type="transmembrane region" description="Helical" evidence="1">
    <location>
        <begin position="6"/>
        <end position="27"/>
    </location>
</feature>
<dbReference type="STRING" id="333140.AWW68_07875"/>
<evidence type="ECO:0000256" key="1">
    <source>
        <dbReference type="SAM" id="Phobius"/>
    </source>
</evidence>
<reference evidence="2 3" key="1">
    <citation type="submission" date="2016-01" db="EMBL/GenBank/DDBJ databases">
        <title>Genome sequencing of Roseivirga spongicola UST030701-084.</title>
        <authorList>
            <person name="Selvaratnam C."/>
            <person name="Thevarajoo S."/>
            <person name="Goh K.M."/>
            <person name="Ee R."/>
            <person name="Chan K.-G."/>
            <person name="Chong C.S."/>
        </authorList>
    </citation>
    <scope>NUCLEOTIDE SEQUENCE [LARGE SCALE GENOMIC DNA]</scope>
    <source>
        <strain evidence="2 3">UST030701-084</strain>
    </source>
</reference>
<comment type="caution">
    <text evidence="2">The sequence shown here is derived from an EMBL/GenBank/DDBJ whole genome shotgun (WGS) entry which is preliminary data.</text>
</comment>
<evidence type="ECO:0000313" key="2">
    <source>
        <dbReference type="EMBL" id="KYG75745.1"/>
    </source>
</evidence>
<keyword evidence="3" id="KW-1185">Reference proteome</keyword>
<organism evidence="2 3">
    <name type="scientific">Roseivirga spongicola</name>
    <dbReference type="NCBI Taxonomy" id="333140"/>
    <lineage>
        <taxon>Bacteria</taxon>
        <taxon>Pseudomonadati</taxon>
        <taxon>Bacteroidota</taxon>
        <taxon>Cytophagia</taxon>
        <taxon>Cytophagales</taxon>
        <taxon>Roseivirgaceae</taxon>
        <taxon>Roseivirga</taxon>
    </lineage>
</organism>
<keyword evidence="1" id="KW-0812">Transmembrane</keyword>
<keyword evidence="1" id="KW-1133">Transmembrane helix</keyword>
<keyword evidence="1" id="KW-0472">Membrane</keyword>
<protein>
    <submittedName>
        <fullName evidence="2">Uncharacterized protein</fullName>
    </submittedName>
</protein>
<gene>
    <name evidence="2" type="ORF">AWW68_07875</name>
</gene>
<sequence length="103" mass="12109">MRNYRFYTAVIKIVFGLVCLLFLLAFFNEDFSQLKLVALIMMPLGIFQLAVGFHFITTLERRSEVVRAGVRVYWFSTLGYFLGLYIAVDSKKFMKTFTGFTYW</sequence>
<dbReference type="Proteomes" id="UP000075606">
    <property type="component" value="Unassembled WGS sequence"/>
</dbReference>
<proteinExistence type="predicted"/>